<name>A0A834MMN0_RHYFE</name>
<feature type="compositionally biased region" description="Basic residues" evidence="1">
    <location>
        <begin position="123"/>
        <end position="133"/>
    </location>
</feature>
<feature type="compositionally biased region" description="Basic residues" evidence="1">
    <location>
        <begin position="27"/>
        <end position="41"/>
    </location>
</feature>
<dbReference type="Proteomes" id="UP000625711">
    <property type="component" value="Unassembled WGS sequence"/>
</dbReference>
<organism evidence="2 3">
    <name type="scientific">Rhynchophorus ferrugineus</name>
    <name type="common">Red palm weevil</name>
    <name type="synonym">Curculio ferrugineus</name>
    <dbReference type="NCBI Taxonomy" id="354439"/>
    <lineage>
        <taxon>Eukaryota</taxon>
        <taxon>Metazoa</taxon>
        <taxon>Ecdysozoa</taxon>
        <taxon>Arthropoda</taxon>
        <taxon>Hexapoda</taxon>
        <taxon>Insecta</taxon>
        <taxon>Pterygota</taxon>
        <taxon>Neoptera</taxon>
        <taxon>Endopterygota</taxon>
        <taxon>Coleoptera</taxon>
        <taxon>Polyphaga</taxon>
        <taxon>Cucujiformia</taxon>
        <taxon>Curculionidae</taxon>
        <taxon>Dryophthorinae</taxon>
        <taxon>Rhynchophorus</taxon>
    </lineage>
</organism>
<feature type="region of interest" description="Disordered" evidence="1">
    <location>
        <begin position="113"/>
        <end position="137"/>
    </location>
</feature>
<sequence length="222" mass="25173">MVYPKRSTAKQSPTRIIKDAPATAKRSPSRTRSPSRQKSPSRVKTETGEKSPSRRKSSGVATKSSQRSGKLTPTRRSPIRKVGAMLNFSDDDLRSTPQITKRSKVIEIETKVDSDEDTVQIKQKPRSSSRTRTKNNVTTKLQDNERREISVESNSSTISRRVTRLSQSRERILQLKPLDSFTTKMSEFSDEEEKPPSKLDVSHTKSNYVSTAVRLKTYNTWS</sequence>
<feature type="compositionally biased region" description="Basic and acidic residues" evidence="1">
    <location>
        <begin position="194"/>
        <end position="203"/>
    </location>
</feature>
<reference evidence="2" key="1">
    <citation type="submission" date="2020-08" db="EMBL/GenBank/DDBJ databases">
        <title>Genome sequencing and assembly of the red palm weevil Rhynchophorus ferrugineus.</title>
        <authorList>
            <person name="Dias G.B."/>
            <person name="Bergman C.M."/>
            <person name="Manee M."/>
        </authorList>
    </citation>
    <scope>NUCLEOTIDE SEQUENCE</scope>
    <source>
        <strain evidence="2">AA-2017</strain>
        <tissue evidence="2">Whole larva</tissue>
    </source>
</reference>
<dbReference type="EMBL" id="JAACXV010000079">
    <property type="protein sequence ID" value="KAF7284324.1"/>
    <property type="molecule type" value="Genomic_DNA"/>
</dbReference>
<accession>A0A834MMN0</accession>
<feature type="region of interest" description="Disordered" evidence="1">
    <location>
        <begin position="1"/>
        <end position="101"/>
    </location>
</feature>
<evidence type="ECO:0000256" key="1">
    <source>
        <dbReference type="SAM" id="MobiDB-lite"/>
    </source>
</evidence>
<feature type="compositionally biased region" description="Polar residues" evidence="1">
    <location>
        <begin position="59"/>
        <end position="75"/>
    </location>
</feature>
<keyword evidence="3" id="KW-1185">Reference proteome</keyword>
<feature type="compositionally biased region" description="Basic and acidic residues" evidence="1">
    <location>
        <begin position="43"/>
        <end position="52"/>
    </location>
</feature>
<comment type="caution">
    <text evidence="2">The sequence shown here is derived from an EMBL/GenBank/DDBJ whole genome shotgun (WGS) entry which is preliminary data.</text>
</comment>
<evidence type="ECO:0000313" key="3">
    <source>
        <dbReference type="Proteomes" id="UP000625711"/>
    </source>
</evidence>
<dbReference type="AlphaFoldDB" id="A0A834MMN0"/>
<protein>
    <submittedName>
        <fullName evidence="2">Uncharacterized protein</fullName>
    </submittedName>
</protein>
<feature type="region of interest" description="Disordered" evidence="1">
    <location>
        <begin position="183"/>
        <end position="204"/>
    </location>
</feature>
<proteinExistence type="predicted"/>
<gene>
    <name evidence="2" type="ORF">GWI33_022307</name>
</gene>
<evidence type="ECO:0000313" key="2">
    <source>
        <dbReference type="EMBL" id="KAF7284324.1"/>
    </source>
</evidence>